<dbReference type="RefSeq" id="XP_022110874.1">
    <property type="nucleotide sequence ID" value="XM_022255182.1"/>
</dbReference>
<proteinExistence type="predicted"/>
<dbReference type="AlphaFoldDB" id="A0A8B7ZZL3"/>
<gene>
    <name evidence="9" type="primary">LOC110990282</name>
</gene>
<keyword evidence="4 6" id="KW-0472">Membrane</keyword>
<dbReference type="CDD" id="cd13952">
    <property type="entry name" value="7tm_classB"/>
    <property type="match status" value="1"/>
</dbReference>
<accession>A0A8B7ZZL3</accession>
<dbReference type="InterPro" id="IPR017981">
    <property type="entry name" value="GPCR_2-like_7TM"/>
</dbReference>
<evidence type="ECO:0000256" key="1">
    <source>
        <dbReference type="ARBA" id="ARBA00004141"/>
    </source>
</evidence>
<evidence type="ECO:0000256" key="6">
    <source>
        <dbReference type="SAM" id="Phobius"/>
    </source>
</evidence>
<feature type="transmembrane region" description="Helical" evidence="6">
    <location>
        <begin position="295"/>
        <end position="317"/>
    </location>
</feature>
<dbReference type="InterPro" id="IPR053231">
    <property type="entry name" value="GPCR_LN-TM7"/>
</dbReference>
<comment type="subcellular location">
    <subcellularLocation>
        <location evidence="1">Membrane</location>
        <topology evidence="1">Multi-pass membrane protein</topology>
    </subcellularLocation>
</comment>
<dbReference type="PROSITE" id="PS50261">
    <property type="entry name" value="G_PROTEIN_RECEP_F2_4"/>
    <property type="match status" value="1"/>
</dbReference>
<feature type="transmembrane region" description="Helical" evidence="6">
    <location>
        <begin position="342"/>
        <end position="365"/>
    </location>
</feature>
<dbReference type="PANTHER" id="PTHR45902">
    <property type="entry name" value="LATROPHILIN RECEPTOR-LIKE PROTEIN A"/>
    <property type="match status" value="1"/>
</dbReference>
<feature type="compositionally biased region" description="Polar residues" evidence="5">
    <location>
        <begin position="502"/>
        <end position="511"/>
    </location>
</feature>
<evidence type="ECO:0000256" key="4">
    <source>
        <dbReference type="ARBA" id="ARBA00023136"/>
    </source>
</evidence>
<keyword evidence="3 6" id="KW-1133">Transmembrane helix</keyword>
<feature type="transmembrane region" description="Helical" evidence="6">
    <location>
        <begin position="256"/>
        <end position="283"/>
    </location>
</feature>
<evidence type="ECO:0000256" key="3">
    <source>
        <dbReference type="ARBA" id="ARBA00022989"/>
    </source>
</evidence>
<dbReference type="PANTHER" id="PTHR45902:SF1">
    <property type="entry name" value="LATROPHILIN RECEPTOR-LIKE PROTEIN A"/>
    <property type="match status" value="1"/>
</dbReference>
<dbReference type="OMA" id="RICADDF"/>
<dbReference type="KEGG" id="aplc:110990282"/>
<evidence type="ECO:0000313" key="8">
    <source>
        <dbReference type="Proteomes" id="UP000694845"/>
    </source>
</evidence>
<dbReference type="Proteomes" id="UP000694845">
    <property type="component" value="Unplaced"/>
</dbReference>
<dbReference type="Pfam" id="PF00002">
    <property type="entry name" value="7tm_2"/>
    <property type="match status" value="1"/>
</dbReference>
<feature type="transmembrane region" description="Helical" evidence="6">
    <location>
        <begin position="186"/>
        <end position="209"/>
    </location>
</feature>
<dbReference type="GO" id="GO:0016020">
    <property type="term" value="C:membrane"/>
    <property type="evidence" value="ECO:0007669"/>
    <property type="project" value="UniProtKB-SubCell"/>
</dbReference>
<dbReference type="GeneID" id="110990282"/>
<dbReference type="InterPro" id="IPR000832">
    <property type="entry name" value="GPCR_2_secretin-like"/>
</dbReference>
<dbReference type="PRINTS" id="PR00249">
    <property type="entry name" value="GPCRSECRETIN"/>
</dbReference>
<sequence>MPSYDGLEKTLDHVLFNFSQSRFQKCLSLDGKTIVISVSLLRCYSTACSNRNMGSCDRKANNITDLFPPQPHSSLGFIQVNNAWYSDHQAIFFVNYVGHPSVENLEKLGVSVQLCDGPLLSCAHTIWEASTFRPVPESYNVALIHLPTGYIVSPGNFSILRNGSIAICSFFDRTPHWTSDHVAQGLITLIGLSLSTIATAIIFVTYLVFQSLRNHLRIPLLNLTASLVLASALFLSSNLAMANDVVCTAVAFAGHVFWLAVSTWTNVLAVGMYGAFTGTVVILRNRRITRKQLLLSYLYAYGVPCGISVTCLALDLACRSCDIALFSYRRKDACWISKPEQVLYAFALPLGACVVINFVLFSLTIRGIRMNGKKTRSVKGKKSIMRQAMEDLPIYLKISSLMGIFWLFGFLATATGSAALTYIFCVLGSFQGLLVFVSFCNSRARELWRAKLVACWRRCLCAARPARPPEAPRRLEGLGALTVSGRCGAKGNSTDAGVGSMSHLQTEETAL</sequence>
<name>A0A8B7ZZL3_ACAPL</name>
<evidence type="ECO:0000259" key="7">
    <source>
        <dbReference type="PROSITE" id="PS50261"/>
    </source>
</evidence>
<evidence type="ECO:0000256" key="2">
    <source>
        <dbReference type="ARBA" id="ARBA00022692"/>
    </source>
</evidence>
<dbReference type="OrthoDB" id="6134459at2759"/>
<feature type="transmembrane region" description="Helical" evidence="6">
    <location>
        <begin position="419"/>
        <end position="439"/>
    </location>
</feature>
<dbReference type="Gene3D" id="1.20.1070.10">
    <property type="entry name" value="Rhodopsin 7-helix transmembrane proteins"/>
    <property type="match status" value="1"/>
</dbReference>
<feature type="region of interest" description="Disordered" evidence="5">
    <location>
        <begin position="492"/>
        <end position="511"/>
    </location>
</feature>
<organism evidence="8 9">
    <name type="scientific">Acanthaster planci</name>
    <name type="common">Crown-of-thorns starfish</name>
    <dbReference type="NCBI Taxonomy" id="133434"/>
    <lineage>
        <taxon>Eukaryota</taxon>
        <taxon>Metazoa</taxon>
        <taxon>Echinodermata</taxon>
        <taxon>Eleutherozoa</taxon>
        <taxon>Asterozoa</taxon>
        <taxon>Asteroidea</taxon>
        <taxon>Valvatacea</taxon>
        <taxon>Valvatida</taxon>
        <taxon>Acanthasteridae</taxon>
        <taxon>Acanthaster</taxon>
    </lineage>
</organism>
<feature type="transmembrane region" description="Helical" evidence="6">
    <location>
        <begin position="394"/>
        <end position="413"/>
    </location>
</feature>
<evidence type="ECO:0000256" key="5">
    <source>
        <dbReference type="SAM" id="MobiDB-lite"/>
    </source>
</evidence>
<dbReference type="GO" id="GO:0007166">
    <property type="term" value="P:cell surface receptor signaling pathway"/>
    <property type="evidence" value="ECO:0007669"/>
    <property type="project" value="InterPro"/>
</dbReference>
<reference evidence="9" key="1">
    <citation type="submission" date="2025-08" db="UniProtKB">
        <authorList>
            <consortium name="RefSeq"/>
        </authorList>
    </citation>
    <scope>IDENTIFICATION</scope>
</reference>
<evidence type="ECO:0000313" key="9">
    <source>
        <dbReference type="RefSeq" id="XP_022110874.1"/>
    </source>
</evidence>
<keyword evidence="8" id="KW-1185">Reference proteome</keyword>
<keyword evidence="2 6" id="KW-0812">Transmembrane</keyword>
<feature type="domain" description="G-protein coupled receptors family 2 profile 2" evidence="7">
    <location>
        <begin position="184"/>
        <end position="443"/>
    </location>
</feature>
<dbReference type="GO" id="GO:0004930">
    <property type="term" value="F:G protein-coupled receptor activity"/>
    <property type="evidence" value="ECO:0007669"/>
    <property type="project" value="InterPro"/>
</dbReference>
<protein>
    <submittedName>
        <fullName evidence="9">Adhesion G-protein coupled receptor D1-like</fullName>
    </submittedName>
</protein>
<feature type="transmembrane region" description="Helical" evidence="6">
    <location>
        <begin position="216"/>
        <end position="236"/>
    </location>
</feature>